<evidence type="ECO:0000256" key="1">
    <source>
        <dbReference type="SAM" id="SignalP"/>
    </source>
</evidence>
<dbReference type="InParanoid" id="A0A3M0CJM6"/>
<evidence type="ECO:0000313" key="3">
    <source>
        <dbReference type="Proteomes" id="UP000271227"/>
    </source>
</evidence>
<sequence>MAQPKPIHSCMRKCLIILICLAWTVSGAAANAADTLLHAQHDTGSGIEKVSPDSMILALHEAFYVHRDGHHHGNSDDGQTGEHGAGDHVSHCHGCAVTGATLSIEWNEQVKPAFLFASDAPLPDPVYLTDHIPD</sequence>
<feature type="chain" id="PRO_5018107948" description="DUF2946 domain-containing protein" evidence="1">
    <location>
        <begin position="33"/>
        <end position="134"/>
    </location>
</feature>
<evidence type="ECO:0008006" key="4">
    <source>
        <dbReference type="Google" id="ProtNLM"/>
    </source>
</evidence>
<evidence type="ECO:0000313" key="2">
    <source>
        <dbReference type="EMBL" id="RMB08610.1"/>
    </source>
</evidence>
<organism evidence="2 3">
    <name type="scientific">Eilatimonas milleporae</name>
    <dbReference type="NCBI Taxonomy" id="911205"/>
    <lineage>
        <taxon>Bacteria</taxon>
        <taxon>Pseudomonadati</taxon>
        <taxon>Pseudomonadota</taxon>
        <taxon>Alphaproteobacteria</taxon>
        <taxon>Kordiimonadales</taxon>
        <taxon>Kordiimonadaceae</taxon>
        <taxon>Eilatimonas</taxon>
    </lineage>
</organism>
<dbReference type="Proteomes" id="UP000271227">
    <property type="component" value="Unassembled WGS sequence"/>
</dbReference>
<keyword evidence="3" id="KW-1185">Reference proteome</keyword>
<feature type="signal peptide" evidence="1">
    <location>
        <begin position="1"/>
        <end position="32"/>
    </location>
</feature>
<comment type="caution">
    <text evidence="2">The sequence shown here is derived from an EMBL/GenBank/DDBJ whole genome shotgun (WGS) entry which is preliminary data.</text>
</comment>
<accession>A0A3M0CJM6</accession>
<proteinExistence type="predicted"/>
<gene>
    <name evidence="2" type="ORF">BXY39_1245</name>
</gene>
<keyword evidence="1" id="KW-0732">Signal</keyword>
<dbReference type="AlphaFoldDB" id="A0A3M0CJM6"/>
<dbReference type="EMBL" id="REFR01000010">
    <property type="protein sequence ID" value="RMB08610.1"/>
    <property type="molecule type" value="Genomic_DNA"/>
</dbReference>
<name>A0A3M0CJM6_9PROT</name>
<reference evidence="2 3" key="1">
    <citation type="submission" date="2018-10" db="EMBL/GenBank/DDBJ databases">
        <title>Genomic Encyclopedia of Archaeal and Bacterial Type Strains, Phase II (KMG-II): from individual species to whole genera.</title>
        <authorList>
            <person name="Goeker M."/>
        </authorList>
    </citation>
    <scope>NUCLEOTIDE SEQUENCE [LARGE SCALE GENOMIC DNA]</scope>
    <source>
        <strain evidence="2 3">DSM 25217</strain>
    </source>
</reference>
<protein>
    <recommendedName>
        <fullName evidence="4">DUF2946 domain-containing protein</fullName>
    </recommendedName>
</protein>